<reference evidence="1" key="1">
    <citation type="journal article" date="2023" name="IMA Fungus">
        <title>Comparative genomic study of the Penicillium genus elucidates a diverse pangenome and 15 lateral gene transfer events.</title>
        <authorList>
            <person name="Petersen C."/>
            <person name="Sorensen T."/>
            <person name="Nielsen M.R."/>
            <person name="Sondergaard T.E."/>
            <person name="Sorensen J.L."/>
            <person name="Fitzpatrick D.A."/>
            <person name="Frisvad J.C."/>
            <person name="Nielsen K.L."/>
        </authorList>
    </citation>
    <scope>NUCLEOTIDE SEQUENCE</scope>
    <source>
        <strain evidence="1">IBT 15450</strain>
    </source>
</reference>
<reference evidence="1" key="2">
    <citation type="submission" date="2023-01" db="EMBL/GenBank/DDBJ databases">
        <authorList>
            <person name="Petersen C."/>
        </authorList>
    </citation>
    <scope>NUCLEOTIDE SEQUENCE</scope>
    <source>
        <strain evidence="1">IBT 15450</strain>
    </source>
</reference>
<sequence length="138" mass="15252">MPPTNIADDAFLELKNLATWVYKTAEMGEEKGEKNLSRCMDKEAREAKVRPLLEKLGYDKIQGHLVGLLRIYGNSSIEKPDNYRSLLFFPLSIGSGPESIVSGEVQVAGEVLKPGTYIQLTSTLNLDAQLDCLIVLLP</sequence>
<evidence type="ECO:0000313" key="2">
    <source>
        <dbReference type="Proteomes" id="UP001219568"/>
    </source>
</evidence>
<dbReference type="AlphaFoldDB" id="A0AAD6IA19"/>
<gene>
    <name evidence="1" type="ORF">N7460_007667</name>
</gene>
<proteinExistence type="predicted"/>
<dbReference type="Proteomes" id="UP001219568">
    <property type="component" value="Unassembled WGS sequence"/>
</dbReference>
<organism evidence="1 2">
    <name type="scientific">Penicillium canescens</name>
    <dbReference type="NCBI Taxonomy" id="5083"/>
    <lineage>
        <taxon>Eukaryota</taxon>
        <taxon>Fungi</taxon>
        <taxon>Dikarya</taxon>
        <taxon>Ascomycota</taxon>
        <taxon>Pezizomycotina</taxon>
        <taxon>Eurotiomycetes</taxon>
        <taxon>Eurotiomycetidae</taxon>
        <taxon>Eurotiales</taxon>
        <taxon>Aspergillaceae</taxon>
        <taxon>Penicillium</taxon>
    </lineage>
</organism>
<accession>A0AAD6IA19</accession>
<comment type="caution">
    <text evidence="1">The sequence shown here is derived from an EMBL/GenBank/DDBJ whole genome shotgun (WGS) entry which is preliminary data.</text>
</comment>
<protein>
    <submittedName>
        <fullName evidence="1">Uncharacterized protein</fullName>
    </submittedName>
</protein>
<dbReference type="EMBL" id="JAQJZL010000009">
    <property type="protein sequence ID" value="KAJ6037896.1"/>
    <property type="molecule type" value="Genomic_DNA"/>
</dbReference>
<evidence type="ECO:0000313" key="1">
    <source>
        <dbReference type="EMBL" id="KAJ6037896.1"/>
    </source>
</evidence>
<name>A0AAD6IA19_PENCN</name>
<keyword evidence="2" id="KW-1185">Reference proteome</keyword>